<gene>
    <name evidence="1" type="ORF">HPB47_000753</name>
</gene>
<sequence length="392" mass="45092">MYRFPADPKRRASWLQAMKRDKWQPNNNSRICSVHFLQGAPSDEPVHPDYVPSRFPFWKPPTSQGIDRYNRQQARCAKQAVAEPVESSTEPDGSKVEESCQSSSTQEASECTLLTRKDIGSLESENVQLKSALAATQQQLAEANKLLEHRRPSRAGCGEEGQDDPDIAHVLASINEKLECLPSLSAKVESMKLSVQVMSEKYDEVLKKMREQENEIKVLKKRVNELENDRGGDETAQLKRELNRLEQYGRANNLEVHGLVETLNEDLLDKLNTIADRIDVPRLTTESVEAVHHVQTKSKKTPMVIVRFVNRSERNRWLQNKLKLRRGAAADNIYLQENLTASNRKLFYDVRTKARNLDYRFVWHREGYSYVRKREGDPVIRVEHDQDLSKLT</sequence>
<dbReference type="Proteomes" id="UP000805193">
    <property type="component" value="Unassembled WGS sequence"/>
</dbReference>
<accession>A0AC60PQW0</accession>
<protein>
    <submittedName>
        <fullName evidence="1">Uncharacterized protein</fullName>
    </submittedName>
</protein>
<dbReference type="EMBL" id="JABSTQ010010096">
    <property type="protein sequence ID" value="KAG0423472.1"/>
    <property type="molecule type" value="Genomic_DNA"/>
</dbReference>
<comment type="caution">
    <text evidence="1">The sequence shown here is derived from an EMBL/GenBank/DDBJ whole genome shotgun (WGS) entry which is preliminary data.</text>
</comment>
<proteinExistence type="predicted"/>
<evidence type="ECO:0000313" key="2">
    <source>
        <dbReference type="Proteomes" id="UP000805193"/>
    </source>
</evidence>
<name>A0AC60PQW0_IXOPE</name>
<organism evidence="1 2">
    <name type="scientific">Ixodes persulcatus</name>
    <name type="common">Taiga tick</name>
    <dbReference type="NCBI Taxonomy" id="34615"/>
    <lineage>
        <taxon>Eukaryota</taxon>
        <taxon>Metazoa</taxon>
        <taxon>Ecdysozoa</taxon>
        <taxon>Arthropoda</taxon>
        <taxon>Chelicerata</taxon>
        <taxon>Arachnida</taxon>
        <taxon>Acari</taxon>
        <taxon>Parasitiformes</taxon>
        <taxon>Ixodida</taxon>
        <taxon>Ixodoidea</taxon>
        <taxon>Ixodidae</taxon>
        <taxon>Ixodinae</taxon>
        <taxon>Ixodes</taxon>
    </lineage>
</organism>
<reference evidence="1 2" key="1">
    <citation type="journal article" date="2020" name="Cell">
        <title>Large-Scale Comparative Analyses of Tick Genomes Elucidate Their Genetic Diversity and Vector Capacities.</title>
        <authorList>
            <consortium name="Tick Genome and Microbiome Consortium (TIGMIC)"/>
            <person name="Jia N."/>
            <person name="Wang J."/>
            <person name="Shi W."/>
            <person name="Du L."/>
            <person name="Sun Y."/>
            <person name="Zhan W."/>
            <person name="Jiang J.F."/>
            <person name="Wang Q."/>
            <person name="Zhang B."/>
            <person name="Ji P."/>
            <person name="Bell-Sakyi L."/>
            <person name="Cui X.M."/>
            <person name="Yuan T.T."/>
            <person name="Jiang B.G."/>
            <person name="Yang W.F."/>
            <person name="Lam T.T."/>
            <person name="Chang Q.C."/>
            <person name="Ding S.J."/>
            <person name="Wang X.J."/>
            <person name="Zhu J.G."/>
            <person name="Ruan X.D."/>
            <person name="Zhao L."/>
            <person name="Wei J.T."/>
            <person name="Ye R.Z."/>
            <person name="Que T.C."/>
            <person name="Du C.H."/>
            <person name="Zhou Y.H."/>
            <person name="Cheng J.X."/>
            <person name="Dai P.F."/>
            <person name="Guo W.B."/>
            <person name="Han X.H."/>
            <person name="Huang E.J."/>
            <person name="Li L.F."/>
            <person name="Wei W."/>
            <person name="Gao Y.C."/>
            <person name="Liu J.Z."/>
            <person name="Shao H.Z."/>
            <person name="Wang X."/>
            <person name="Wang C.C."/>
            <person name="Yang T.C."/>
            <person name="Huo Q.B."/>
            <person name="Li W."/>
            <person name="Chen H.Y."/>
            <person name="Chen S.E."/>
            <person name="Zhou L.G."/>
            <person name="Ni X.B."/>
            <person name="Tian J.H."/>
            <person name="Sheng Y."/>
            <person name="Liu T."/>
            <person name="Pan Y.S."/>
            <person name="Xia L.Y."/>
            <person name="Li J."/>
            <person name="Zhao F."/>
            <person name="Cao W.C."/>
        </authorList>
    </citation>
    <scope>NUCLEOTIDE SEQUENCE [LARGE SCALE GENOMIC DNA]</scope>
    <source>
        <strain evidence="1">Iper-2018</strain>
    </source>
</reference>
<keyword evidence="2" id="KW-1185">Reference proteome</keyword>
<evidence type="ECO:0000313" key="1">
    <source>
        <dbReference type="EMBL" id="KAG0423472.1"/>
    </source>
</evidence>